<dbReference type="PRINTS" id="PR00019">
    <property type="entry name" value="LEURICHRPT"/>
</dbReference>
<evidence type="ECO:0000313" key="10">
    <source>
        <dbReference type="Proteomes" id="UP001341840"/>
    </source>
</evidence>
<reference evidence="9 10" key="1">
    <citation type="journal article" date="2023" name="Plants (Basel)">
        <title>Bridging the Gap: Combining Genomics and Transcriptomics Approaches to Understand Stylosanthes scabra, an Orphan Legume from the Brazilian Caatinga.</title>
        <authorList>
            <person name="Ferreira-Neto J.R.C."/>
            <person name="da Silva M.D."/>
            <person name="Binneck E."/>
            <person name="de Melo N.F."/>
            <person name="da Silva R.H."/>
            <person name="de Melo A.L.T.M."/>
            <person name="Pandolfi V."/>
            <person name="Bustamante F.O."/>
            <person name="Brasileiro-Vidal A.C."/>
            <person name="Benko-Iseppon A.M."/>
        </authorList>
    </citation>
    <scope>NUCLEOTIDE SEQUENCE [LARGE SCALE GENOMIC DNA]</scope>
    <source>
        <tissue evidence="9">Leaves</tissue>
    </source>
</reference>
<evidence type="ECO:0000256" key="1">
    <source>
        <dbReference type="ARBA" id="ARBA00004479"/>
    </source>
</evidence>
<gene>
    <name evidence="9" type="ORF">PIB30_035244</name>
</gene>
<keyword evidence="4 8" id="KW-1133">Transmembrane helix</keyword>
<dbReference type="PANTHER" id="PTHR48063:SF98">
    <property type="entry name" value="LRR RECEPTOR-LIKE SERINE_THREONINE-PROTEIN KINASE FLS2"/>
    <property type="match status" value="1"/>
</dbReference>
<dbReference type="Pfam" id="PF13855">
    <property type="entry name" value="LRR_8"/>
    <property type="match status" value="1"/>
</dbReference>
<dbReference type="Proteomes" id="UP001341840">
    <property type="component" value="Unassembled WGS sequence"/>
</dbReference>
<evidence type="ECO:0000256" key="7">
    <source>
        <dbReference type="ARBA" id="ARBA00023180"/>
    </source>
</evidence>
<keyword evidence="7" id="KW-0325">Glycoprotein</keyword>
<feature type="transmembrane region" description="Helical" evidence="8">
    <location>
        <begin position="187"/>
        <end position="209"/>
    </location>
</feature>
<keyword evidence="3" id="KW-0732">Signal</keyword>
<dbReference type="PANTHER" id="PTHR48063">
    <property type="entry name" value="LRR RECEPTOR-LIKE KINASE"/>
    <property type="match status" value="1"/>
</dbReference>
<keyword evidence="10" id="KW-1185">Reference proteome</keyword>
<dbReference type="EMBL" id="JASCZI010120996">
    <property type="protein sequence ID" value="MED6158704.1"/>
    <property type="molecule type" value="Genomic_DNA"/>
</dbReference>
<evidence type="ECO:0000256" key="4">
    <source>
        <dbReference type="ARBA" id="ARBA00022989"/>
    </source>
</evidence>
<dbReference type="Pfam" id="PF00560">
    <property type="entry name" value="LRR_1"/>
    <property type="match status" value="1"/>
</dbReference>
<proteinExistence type="predicted"/>
<dbReference type="Gene3D" id="3.80.10.10">
    <property type="entry name" value="Ribonuclease Inhibitor"/>
    <property type="match status" value="1"/>
</dbReference>
<evidence type="ECO:0000256" key="2">
    <source>
        <dbReference type="ARBA" id="ARBA00022692"/>
    </source>
</evidence>
<evidence type="ECO:0000256" key="8">
    <source>
        <dbReference type="SAM" id="Phobius"/>
    </source>
</evidence>
<keyword evidence="6" id="KW-0675">Receptor</keyword>
<name>A0ABU6UCE9_9FABA</name>
<comment type="subcellular location">
    <subcellularLocation>
        <location evidence="1">Membrane</location>
        <topology evidence="1">Single-pass type I membrane protein</topology>
    </subcellularLocation>
</comment>
<dbReference type="InterPro" id="IPR046956">
    <property type="entry name" value="RLP23-like"/>
</dbReference>
<evidence type="ECO:0000256" key="5">
    <source>
        <dbReference type="ARBA" id="ARBA00023136"/>
    </source>
</evidence>
<sequence length="245" mass="27655">MVVHIPSVNGFGYIFYIDGTRYIIRENLMLLMKCQGSEYVSDLNLIRIVDLSSNDLLGTIPPQMFILPELHSLNLSHNQLTGKIPKEIGNMRQLESLDLSRNQLLGEIPESLSNLSFLSYLNLSFNNLTGKIPSGTQLQGFGALSYIGNPDLCGPPLTKSCSHDGIFGGTRPLDADNDDDDDDFWTVFYIGIGVGFATCFWGVCGAIFFNRKWRHAYFRFLYDLRDKLYVMVVTKMNKLFNSPQK</sequence>
<keyword evidence="2 8" id="KW-0812">Transmembrane</keyword>
<comment type="caution">
    <text evidence="9">The sequence shown here is derived from an EMBL/GenBank/DDBJ whole genome shotgun (WGS) entry which is preliminary data.</text>
</comment>
<organism evidence="9 10">
    <name type="scientific">Stylosanthes scabra</name>
    <dbReference type="NCBI Taxonomy" id="79078"/>
    <lineage>
        <taxon>Eukaryota</taxon>
        <taxon>Viridiplantae</taxon>
        <taxon>Streptophyta</taxon>
        <taxon>Embryophyta</taxon>
        <taxon>Tracheophyta</taxon>
        <taxon>Spermatophyta</taxon>
        <taxon>Magnoliopsida</taxon>
        <taxon>eudicotyledons</taxon>
        <taxon>Gunneridae</taxon>
        <taxon>Pentapetalae</taxon>
        <taxon>rosids</taxon>
        <taxon>fabids</taxon>
        <taxon>Fabales</taxon>
        <taxon>Fabaceae</taxon>
        <taxon>Papilionoideae</taxon>
        <taxon>50 kb inversion clade</taxon>
        <taxon>dalbergioids sensu lato</taxon>
        <taxon>Dalbergieae</taxon>
        <taxon>Pterocarpus clade</taxon>
        <taxon>Stylosanthes</taxon>
    </lineage>
</organism>
<protein>
    <submittedName>
        <fullName evidence="9">Uncharacterized protein</fullName>
    </submittedName>
</protein>
<dbReference type="InterPro" id="IPR001611">
    <property type="entry name" value="Leu-rich_rpt"/>
</dbReference>
<evidence type="ECO:0000256" key="3">
    <source>
        <dbReference type="ARBA" id="ARBA00022729"/>
    </source>
</evidence>
<dbReference type="InterPro" id="IPR032675">
    <property type="entry name" value="LRR_dom_sf"/>
</dbReference>
<dbReference type="SUPFAM" id="SSF52058">
    <property type="entry name" value="L domain-like"/>
    <property type="match status" value="1"/>
</dbReference>
<evidence type="ECO:0000256" key="6">
    <source>
        <dbReference type="ARBA" id="ARBA00023170"/>
    </source>
</evidence>
<keyword evidence="5 8" id="KW-0472">Membrane</keyword>
<accession>A0ABU6UCE9</accession>
<evidence type="ECO:0000313" key="9">
    <source>
        <dbReference type="EMBL" id="MED6158704.1"/>
    </source>
</evidence>